<dbReference type="OrthoDB" id="66620at2759"/>
<dbReference type="Proteomes" id="UP000009131">
    <property type="component" value="Unassembled WGS sequence"/>
</dbReference>
<comment type="caution">
    <text evidence="1">The sequence shown here is derived from an EMBL/GenBank/DDBJ whole genome shotgun (WGS) entry which is preliminary data.</text>
</comment>
<gene>
    <name evidence="1" type="primary">Mo01272</name>
    <name evidence="1" type="ORF">E5Q_01272</name>
</gene>
<evidence type="ECO:0000313" key="1">
    <source>
        <dbReference type="EMBL" id="GAA94620.1"/>
    </source>
</evidence>
<protein>
    <submittedName>
        <fullName evidence="1">Uncharacterized protein</fullName>
    </submittedName>
</protein>
<keyword evidence="2" id="KW-1185">Reference proteome</keyword>
<dbReference type="AlphaFoldDB" id="G7DVL0"/>
<accession>G7DVL0</accession>
<organism evidence="1 2">
    <name type="scientific">Mixia osmundae (strain CBS 9802 / IAM 14324 / JCM 22182 / KY 12970)</name>
    <dbReference type="NCBI Taxonomy" id="764103"/>
    <lineage>
        <taxon>Eukaryota</taxon>
        <taxon>Fungi</taxon>
        <taxon>Dikarya</taxon>
        <taxon>Basidiomycota</taxon>
        <taxon>Pucciniomycotina</taxon>
        <taxon>Mixiomycetes</taxon>
        <taxon>Mixiales</taxon>
        <taxon>Mixiaceae</taxon>
        <taxon>Mixia</taxon>
    </lineage>
</organism>
<dbReference type="eggNOG" id="KOG0061">
    <property type="taxonomic scope" value="Eukaryota"/>
</dbReference>
<evidence type="ECO:0000313" key="2">
    <source>
        <dbReference type="Proteomes" id="UP000009131"/>
    </source>
</evidence>
<proteinExistence type="predicted"/>
<dbReference type="EMBL" id="BABT02000044">
    <property type="protein sequence ID" value="GAA94620.1"/>
    <property type="molecule type" value="Genomic_DNA"/>
</dbReference>
<name>G7DVL0_MIXOS</name>
<reference evidence="1 2" key="2">
    <citation type="journal article" date="2012" name="Open Biol.">
        <title>Characteristics of nucleosomes and linker DNA regions on the genome of the basidiomycete Mixia osmundae revealed by mono- and dinucleosome mapping.</title>
        <authorList>
            <person name="Nishida H."/>
            <person name="Kondo S."/>
            <person name="Matsumoto T."/>
            <person name="Suzuki Y."/>
            <person name="Yoshikawa H."/>
            <person name="Taylor T.D."/>
            <person name="Sugiyama J."/>
        </authorList>
    </citation>
    <scope>NUCLEOTIDE SEQUENCE [LARGE SCALE GENOMIC DNA]</scope>
    <source>
        <strain evidence="2">CBS 9802 / IAM 14324 / JCM 22182 / KY 12970</strain>
    </source>
</reference>
<reference evidence="1 2" key="1">
    <citation type="journal article" date="2011" name="J. Gen. Appl. Microbiol.">
        <title>Draft genome sequencing of the enigmatic basidiomycete Mixia osmundae.</title>
        <authorList>
            <person name="Nishida H."/>
            <person name="Nagatsuka Y."/>
            <person name="Sugiyama J."/>
        </authorList>
    </citation>
    <scope>NUCLEOTIDE SEQUENCE [LARGE SCALE GENOMIC DNA]</scope>
    <source>
        <strain evidence="2">CBS 9802 / IAM 14324 / JCM 22182 / KY 12970</strain>
    </source>
</reference>
<dbReference type="InParanoid" id="G7DVL0"/>
<dbReference type="STRING" id="764103.G7DVL0"/>
<dbReference type="HOGENOM" id="CLU_2483855_0_0_1"/>
<sequence length="87" mass="9495">MLSKQVPQAVGWPQTISFFHAAFDSLLLNELQSLQLKDHRYGVDIEVPSATILSIFGFRASQIHADAGILLASSSPSSQHPCLRNSC</sequence>